<proteinExistence type="predicted"/>
<evidence type="ECO:0000256" key="1">
    <source>
        <dbReference type="SAM" id="MobiDB-lite"/>
    </source>
</evidence>
<accession>A0A382XVF6</accession>
<evidence type="ECO:0000313" key="2">
    <source>
        <dbReference type="EMBL" id="SVD74441.1"/>
    </source>
</evidence>
<feature type="non-terminal residue" evidence="2">
    <location>
        <position position="22"/>
    </location>
</feature>
<organism evidence="2">
    <name type="scientific">marine metagenome</name>
    <dbReference type="NCBI Taxonomy" id="408172"/>
    <lineage>
        <taxon>unclassified sequences</taxon>
        <taxon>metagenomes</taxon>
        <taxon>ecological metagenomes</taxon>
    </lineage>
</organism>
<dbReference type="EMBL" id="UINC01170411">
    <property type="protein sequence ID" value="SVD74441.1"/>
    <property type="molecule type" value="Genomic_DNA"/>
</dbReference>
<sequence length="22" mass="2362">VSKPSKYRKNSIATSEKPIGNG</sequence>
<gene>
    <name evidence="2" type="ORF">METZ01_LOCUS427295</name>
</gene>
<protein>
    <submittedName>
        <fullName evidence="2">Uncharacterized protein</fullName>
    </submittedName>
</protein>
<feature type="non-terminal residue" evidence="2">
    <location>
        <position position="1"/>
    </location>
</feature>
<feature type="region of interest" description="Disordered" evidence="1">
    <location>
        <begin position="1"/>
        <end position="22"/>
    </location>
</feature>
<dbReference type="AlphaFoldDB" id="A0A382XVF6"/>
<name>A0A382XVF6_9ZZZZ</name>
<reference evidence="2" key="1">
    <citation type="submission" date="2018-05" db="EMBL/GenBank/DDBJ databases">
        <authorList>
            <person name="Lanie J.A."/>
            <person name="Ng W.-L."/>
            <person name="Kazmierczak K.M."/>
            <person name="Andrzejewski T.M."/>
            <person name="Davidsen T.M."/>
            <person name="Wayne K.J."/>
            <person name="Tettelin H."/>
            <person name="Glass J.I."/>
            <person name="Rusch D."/>
            <person name="Podicherti R."/>
            <person name="Tsui H.-C.T."/>
            <person name="Winkler M.E."/>
        </authorList>
    </citation>
    <scope>NUCLEOTIDE SEQUENCE</scope>
</reference>